<comment type="caution">
    <text evidence="2">The sequence shown here is derived from an EMBL/GenBank/DDBJ whole genome shotgun (WGS) entry which is preliminary data.</text>
</comment>
<dbReference type="Gene3D" id="3.30.1050.40">
    <property type="match status" value="1"/>
</dbReference>
<evidence type="ECO:0000313" key="3">
    <source>
        <dbReference type="Proteomes" id="UP000292274"/>
    </source>
</evidence>
<organism evidence="2 3">
    <name type="scientific">Micromonospora zingiberis</name>
    <dbReference type="NCBI Taxonomy" id="2053011"/>
    <lineage>
        <taxon>Bacteria</taxon>
        <taxon>Bacillati</taxon>
        <taxon>Actinomycetota</taxon>
        <taxon>Actinomycetes</taxon>
        <taxon>Micromonosporales</taxon>
        <taxon>Micromonosporaceae</taxon>
        <taxon>Micromonospora</taxon>
    </lineage>
</organism>
<gene>
    <name evidence="2" type="ORF">E0H26_25875</name>
</gene>
<dbReference type="SUPFAM" id="SSF55718">
    <property type="entry name" value="SCP-like"/>
    <property type="match status" value="1"/>
</dbReference>
<dbReference type="Proteomes" id="UP000292274">
    <property type="component" value="Unassembled WGS sequence"/>
</dbReference>
<dbReference type="OrthoDB" id="8481083at2"/>
<feature type="domain" description="Bacterial SCP orthologue" evidence="1">
    <location>
        <begin position="25"/>
        <end position="117"/>
    </location>
</feature>
<name>A0A4R0G7D8_9ACTN</name>
<proteinExistence type="predicted"/>
<dbReference type="Pfam" id="PF17844">
    <property type="entry name" value="SCP_3"/>
    <property type="match status" value="1"/>
</dbReference>
<dbReference type="AlphaFoldDB" id="A0A4R0G7D8"/>
<sequence>MSSPYIKSAAVVAAMAALDEGRTPERSVFREAVRALLTTLADRAPGRSVEVRVPPYGVVQCVSGPRHTRGTPPNTVEMDPATWLGLATGRLVWTQAVTEGRVRASGNRADLSPYLPLELE</sequence>
<keyword evidence="3" id="KW-1185">Reference proteome</keyword>
<dbReference type="InterPro" id="IPR036527">
    <property type="entry name" value="SCP2_sterol-bd_dom_sf"/>
</dbReference>
<reference evidence="2 3" key="1">
    <citation type="submission" date="2019-02" db="EMBL/GenBank/DDBJ databases">
        <title>Jishengella sp. nov., isolated from a root of Zingiber montanum.</title>
        <authorList>
            <person name="Kuncharoen N."/>
            <person name="Kudo T."/>
            <person name="Masahiro Y."/>
            <person name="Ohkuma M."/>
            <person name="Tanasupawat S."/>
        </authorList>
    </citation>
    <scope>NUCLEOTIDE SEQUENCE [LARGE SCALE GENOMIC DNA]</scope>
    <source>
        <strain evidence="2 3">PLAI 1-1</strain>
    </source>
</reference>
<dbReference type="EMBL" id="SJJR01000025">
    <property type="protein sequence ID" value="TCB91279.1"/>
    <property type="molecule type" value="Genomic_DNA"/>
</dbReference>
<evidence type="ECO:0000259" key="1">
    <source>
        <dbReference type="Pfam" id="PF17844"/>
    </source>
</evidence>
<accession>A0A4R0G7D8</accession>
<protein>
    <recommendedName>
        <fullName evidence="1">Bacterial SCP orthologue domain-containing protein</fullName>
    </recommendedName>
</protein>
<evidence type="ECO:0000313" key="2">
    <source>
        <dbReference type="EMBL" id="TCB91279.1"/>
    </source>
</evidence>
<dbReference type="InterPro" id="IPR041629">
    <property type="entry name" value="SCP_3"/>
</dbReference>